<organism evidence="1">
    <name type="scientific">marine sediment metagenome</name>
    <dbReference type="NCBI Taxonomy" id="412755"/>
    <lineage>
        <taxon>unclassified sequences</taxon>
        <taxon>metagenomes</taxon>
        <taxon>ecological metagenomes</taxon>
    </lineage>
</organism>
<proteinExistence type="predicted"/>
<comment type="caution">
    <text evidence="1">The sequence shown here is derived from an EMBL/GenBank/DDBJ whole genome shotgun (WGS) entry which is preliminary data.</text>
</comment>
<dbReference type="EMBL" id="LAZR01003322">
    <property type="protein sequence ID" value="KKN19568.1"/>
    <property type="molecule type" value="Genomic_DNA"/>
</dbReference>
<reference evidence="1" key="1">
    <citation type="journal article" date="2015" name="Nature">
        <title>Complex archaea that bridge the gap between prokaryotes and eukaryotes.</title>
        <authorList>
            <person name="Spang A."/>
            <person name="Saw J.H."/>
            <person name="Jorgensen S.L."/>
            <person name="Zaremba-Niedzwiedzka K."/>
            <person name="Martijn J."/>
            <person name="Lind A.E."/>
            <person name="van Eijk R."/>
            <person name="Schleper C."/>
            <person name="Guy L."/>
            <person name="Ettema T.J."/>
        </authorList>
    </citation>
    <scope>NUCLEOTIDE SEQUENCE</scope>
</reference>
<accession>A0A0F9RQH2</accession>
<gene>
    <name evidence="1" type="ORF">LCGC14_0944250</name>
</gene>
<dbReference type="AlphaFoldDB" id="A0A0F9RQH2"/>
<sequence>MNYTIYYHVKGQPRKDILKGIAFSVVLATDGAELEDRNFIVEFLKWMKESGRRVVEVTLPESCTKCAGWTNTRQSIYSPLYKGKK</sequence>
<name>A0A0F9RQH2_9ZZZZ</name>
<protein>
    <submittedName>
        <fullName evidence="1">Uncharacterized protein</fullName>
    </submittedName>
</protein>
<evidence type="ECO:0000313" key="1">
    <source>
        <dbReference type="EMBL" id="KKN19568.1"/>
    </source>
</evidence>